<sequence>MKKITLFLALSTMILATSCKDDKKKDDNMDAETEMNSAEDQEMDEMDTEEAEITLSKLEGSPEFNDASLKMTLPNAMKVPAGEVTFAFDVENYDLAAPTKTDMDLGLAESDKGQHVHFILDNAPYSAHYEDSFSKDLTQGDHVVLAFLSRSYHESVKNPNSFVLQKMSVGNPTEDQQLDVDFSAPHMFYSRPKGTYKGDDTKKVLLDFFLVNTDLTNHKVRATINGQEFMIDEWVPYVMEGLPMGENTIKLELLDENGELVKSPFNPVERTVTLEE</sequence>
<evidence type="ECO:0008006" key="4">
    <source>
        <dbReference type="Google" id="ProtNLM"/>
    </source>
</evidence>
<proteinExistence type="predicted"/>
<dbReference type="PROSITE" id="PS51257">
    <property type="entry name" value="PROKAR_LIPOPROTEIN"/>
    <property type="match status" value="1"/>
</dbReference>
<reference evidence="2 3" key="1">
    <citation type="submission" date="2023-07" db="EMBL/GenBank/DDBJ databases">
        <title>Genomic Encyclopedia of Type Strains, Phase IV (KMG-IV): sequencing the most valuable type-strain genomes for metagenomic binning, comparative biology and taxonomic classification.</title>
        <authorList>
            <person name="Goeker M."/>
        </authorList>
    </citation>
    <scope>NUCLEOTIDE SEQUENCE [LARGE SCALE GENOMIC DNA]</scope>
    <source>
        <strain evidence="2 3">DSM 102814</strain>
    </source>
</reference>
<gene>
    <name evidence="2" type="ORF">GGR31_001481</name>
</gene>
<protein>
    <recommendedName>
        <fullName evidence="4">Phosphopeptide-binding protein</fullName>
    </recommendedName>
</protein>
<dbReference type="Proteomes" id="UP001257659">
    <property type="component" value="Unassembled WGS sequence"/>
</dbReference>
<comment type="caution">
    <text evidence="2">The sequence shown here is derived from an EMBL/GenBank/DDBJ whole genome shotgun (WGS) entry which is preliminary data.</text>
</comment>
<accession>A0ABU1K8F6</accession>
<organism evidence="2 3">
    <name type="scientific">Mesonia maritima</name>
    <dbReference type="NCBI Taxonomy" id="1793873"/>
    <lineage>
        <taxon>Bacteria</taxon>
        <taxon>Pseudomonadati</taxon>
        <taxon>Bacteroidota</taxon>
        <taxon>Flavobacteriia</taxon>
        <taxon>Flavobacteriales</taxon>
        <taxon>Flavobacteriaceae</taxon>
        <taxon>Mesonia</taxon>
    </lineage>
</organism>
<dbReference type="EMBL" id="JAVDQA010000003">
    <property type="protein sequence ID" value="MDR6300838.1"/>
    <property type="molecule type" value="Genomic_DNA"/>
</dbReference>
<keyword evidence="3" id="KW-1185">Reference proteome</keyword>
<evidence type="ECO:0000313" key="2">
    <source>
        <dbReference type="EMBL" id="MDR6300838.1"/>
    </source>
</evidence>
<evidence type="ECO:0000313" key="3">
    <source>
        <dbReference type="Proteomes" id="UP001257659"/>
    </source>
</evidence>
<name>A0ABU1K8F6_9FLAO</name>
<dbReference type="RefSeq" id="WP_309727732.1">
    <property type="nucleotide sequence ID" value="NZ_JAVDQA010000003.1"/>
</dbReference>
<evidence type="ECO:0000256" key="1">
    <source>
        <dbReference type="SAM" id="MobiDB-lite"/>
    </source>
</evidence>
<feature type="region of interest" description="Disordered" evidence="1">
    <location>
        <begin position="21"/>
        <end position="45"/>
    </location>
</feature>
<feature type="compositionally biased region" description="Acidic residues" evidence="1">
    <location>
        <begin position="29"/>
        <end position="45"/>
    </location>
</feature>